<name>A0AAF0WED1_DAUCS</name>
<keyword evidence="4" id="KW-1185">Reference proteome</keyword>
<keyword evidence="1" id="KW-0812">Transmembrane</keyword>
<evidence type="ECO:0000259" key="2">
    <source>
        <dbReference type="Pfam" id="PF26138"/>
    </source>
</evidence>
<reference evidence="3" key="1">
    <citation type="journal article" date="2016" name="Nat. Genet.">
        <title>A high-quality carrot genome assembly provides new insights into carotenoid accumulation and asterid genome evolution.</title>
        <authorList>
            <person name="Iorizzo M."/>
            <person name="Ellison S."/>
            <person name="Senalik D."/>
            <person name="Zeng P."/>
            <person name="Satapoomin P."/>
            <person name="Huang J."/>
            <person name="Bowman M."/>
            <person name="Iovene M."/>
            <person name="Sanseverino W."/>
            <person name="Cavagnaro P."/>
            <person name="Yildiz M."/>
            <person name="Macko-Podgorni A."/>
            <person name="Moranska E."/>
            <person name="Grzebelus E."/>
            <person name="Grzebelus D."/>
            <person name="Ashrafi H."/>
            <person name="Zheng Z."/>
            <person name="Cheng S."/>
            <person name="Spooner D."/>
            <person name="Van Deynze A."/>
            <person name="Simon P."/>
        </authorList>
    </citation>
    <scope>NUCLEOTIDE SEQUENCE</scope>
    <source>
        <tissue evidence="3">Leaf</tissue>
    </source>
</reference>
<dbReference type="AlphaFoldDB" id="A0AAF0WED1"/>
<dbReference type="Pfam" id="PF26138">
    <property type="entry name" value="DUF8040"/>
    <property type="match status" value="1"/>
</dbReference>
<keyword evidence="1" id="KW-1133">Transmembrane helix</keyword>
<accession>A0AAF0WED1</accession>
<evidence type="ECO:0000313" key="4">
    <source>
        <dbReference type="Proteomes" id="UP000077755"/>
    </source>
</evidence>
<keyword evidence="1" id="KW-0472">Membrane</keyword>
<dbReference type="InterPro" id="IPR058353">
    <property type="entry name" value="DUF8040"/>
</dbReference>
<gene>
    <name evidence="3" type="ORF">DCAR_0206793</name>
</gene>
<dbReference type="Proteomes" id="UP000077755">
    <property type="component" value="Chromosome 2"/>
</dbReference>
<dbReference type="EMBL" id="CP093344">
    <property type="protein sequence ID" value="WOG87564.1"/>
    <property type="molecule type" value="Genomic_DNA"/>
</dbReference>
<dbReference type="InterPro" id="IPR045249">
    <property type="entry name" value="HARBI1-like"/>
</dbReference>
<protein>
    <recommendedName>
        <fullName evidence="2">DUF8040 domain-containing protein</fullName>
    </recommendedName>
</protein>
<sequence>MMCLSRIAYIQLCNHFKQKRWIEYSRHATVEEKIAIFLPVISHNDRFIKVKNRFQHSTETFHRYFHEVLNGMMEFANEVIGRISYDRNNHLSRRYKELLKIFSVSKKYRILDIFSNTLLLIMLIFQSFTIYNYITGGNWGIRWHACSCNCSGWSASSL</sequence>
<evidence type="ECO:0000313" key="3">
    <source>
        <dbReference type="EMBL" id="WOG87564.1"/>
    </source>
</evidence>
<reference evidence="3" key="2">
    <citation type="submission" date="2022-03" db="EMBL/GenBank/DDBJ databases">
        <title>Draft title - Genomic analysis of global carrot germplasm unveils the trajectory of domestication and the origin of high carotenoid orange carrot.</title>
        <authorList>
            <person name="Iorizzo M."/>
            <person name="Ellison S."/>
            <person name="Senalik D."/>
            <person name="Macko-Podgorni A."/>
            <person name="Grzebelus D."/>
            <person name="Bostan H."/>
            <person name="Rolling W."/>
            <person name="Curaba J."/>
            <person name="Simon P."/>
        </authorList>
    </citation>
    <scope>NUCLEOTIDE SEQUENCE</scope>
    <source>
        <tissue evidence="3">Leaf</tissue>
    </source>
</reference>
<dbReference type="PANTHER" id="PTHR22930:SF265">
    <property type="entry name" value="MYB_SANT-LIKE DOMAIN, HARBINGER TRANSPOSASE-DERIVED NUCLEASE DOMAIN-CONTAINING PROTEIN"/>
    <property type="match status" value="1"/>
</dbReference>
<feature type="domain" description="DUF8040" evidence="2">
    <location>
        <begin position="1"/>
        <end position="73"/>
    </location>
</feature>
<feature type="transmembrane region" description="Helical" evidence="1">
    <location>
        <begin position="113"/>
        <end position="134"/>
    </location>
</feature>
<evidence type="ECO:0000256" key="1">
    <source>
        <dbReference type="SAM" id="Phobius"/>
    </source>
</evidence>
<dbReference type="PANTHER" id="PTHR22930">
    <property type="match status" value="1"/>
</dbReference>
<organism evidence="3 4">
    <name type="scientific">Daucus carota subsp. sativus</name>
    <name type="common">Carrot</name>
    <dbReference type="NCBI Taxonomy" id="79200"/>
    <lineage>
        <taxon>Eukaryota</taxon>
        <taxon>Viridiplantae</taxon>
        <taxon>Streptophyta</taxon>
        <taxon>Embryophyta</taxon>
        <taxon>Tracheophyta</taxon>
        <taxon>Spermatophyta</taxon>
        <taxon>Magnoliopsida</taxon>
        <taxon>eudicotyledons</taxon>
        <taxon>Gunneridae</taxon>
        <taxon>Pentapetalae</taxon>
        <taxon>asterids</taxon>
        <taxon>campanulids</taxon>
        <taxon>Apiales</taxon>
        <taxon>Apiaceae</taxon>
        <taxon>Apioideae</taxon>
        <taxon>Scandiceae</taxon>
        <taxon>Daucinae</taxon>
        <taxon>Daucus</taxon>
        <taxon>Daucus sect. Daucus</taxon>
    </lineage>
</organism>
<proteinExistence type="predicted"/>